<comment type="similarity">
    <text evidence="2 11">Belongs to the G-protein coupled receptor T2R family.</text>
</comment>
<accession>A0AAD9CK21</accession>
<keyword evidence="6 13" id="KW-1133">Transmembrane helix</keyword>
<evidence type="ECO:0000256" key="5">
    <source>
        <dbReference type="ARBA" id="ARBA00022692"/>
    </source>
</evidence>
<evidence type="ECO:0000313" key="14">
    <source>
        <dbReference type="EMBL" id="KAK1903552.1"/>
    </source>
</evidence>
<keyword evidence="4 12" id="KW-0716">Sensory transduction</keyword>
<dbReference type="AlphaFoldDB" id="A0AAD9CK21"/>
<name>A0AAD9CK21_DISEL</name>
<feature type="transmembrane region" description="Helical" evidence="13">
    <location>
        <begin position="170"/>
        <end position="203"/>
    </location>
</feature>
<feature type="transmembrane region" description="Helical" evidence="13">
    <location>
        <begin position="41"/>
        <end position="63"/>
    </location>
</feature>
<evidence type="ECO:0000256" key="11">
    <source>
        <dbReference type="RuleBase" id="RU004423"/>
    </source>
</evidence>
<keyword evidence="7 12" id="KW-0297">G-protein coupled receptor</keyword>
<feature type="transmembrane region" description="Helical" evidence="13">
    <location>
        <begin position="6"/>
        <end position="29"/>
    </location>
</feature>
<keyword evidence="9 12" id="KW-0675">Receptor</keyword>
<protein>
    <recommendedName>
        <fullName evidence="12">Taste receptor type 2</fullName>
    </recommendedName>
</protein>
<feature type="transmembrane region" description="Helical" evidence="13">
    <location>
        <begin position="260"/>
        <end position="281"/>
    </location>
</feature>
<evidence type="ECO:0000256" key="13">
    <source>
        <dbReference type="SAM" id="Phobius"/>
    </source>
</evidence>
<dbReference type="Pfam" id="PF05296">
    <property type="entry name" value="TAS2R"/>
    <property type="match status" value="1"/>
</dbReference>
<keyword evidence="10 12" id="KW-0807">Transducer</keyword>
<proteinExistence type="inferred from homology"/>
<feature type="transmembrane region" description="Helical" evidence="13">
    <location>
        <begin position="121"/>
        <end position="144"/>
    </location>
</feature>
<dbReference type="GO" id="GO:0016020">
    <property type="term" value="C:membrane"/>
    <property type="evidence" value="ECO:0007669"/>
    <property type="project" value="UniProtKB-SubCell"/>
</dbReference>
<feature type="transmembrane region" description="Helical" evidence="13">
    <location>
        <begin position="75"/>
        <end position="100"/>
    </location>
</feature>
<dbReference type="PANTHER" id="PTHR11394:SF137">
    <property type="entry name" value="C-X-C CHEMOKINE RECEPTOR TYPE 3 ISOFORM X1-RELATED"/>
    <property type="match status" value="1"/>
</dbReference>
<evidence type="ECO:0000256" key="10">
    <source>
        <dbReference type="ARBA" id="ARBA00023224"/>
    </source>
</evidence>
<evidence type="ECO:0000256" key="6">
    <source>
        <dbReference type="ARBA" id="ARBA00022989"/>
    </source>
</evidence>
<keyword evidence="5 12" id="KW-0812">Transmembrane</keyword>
<dbReference type="Proteomes" id="UP001228049">
    <property type="component" value="Unassembled WGS sequence"/>
</dbReference>
<dbReference type="PANTHER" id="PTHR11394">
    <property type="entry name" value="TASTE RECEPTOR TYPE 2"/>
    <property type="match status" value="1"/>
</dbReference>
<comment type="caution">
    <text evidence="14">The sequence shown here is derived from an EMBL/GenBank/DDBJ whole genome shotgun (WGS) entry which is preliminary data.</text>
</comment>
<dbReference type="InterPro" id="IPR007960">
    <property type="entry name" value="TAS2R"/>
</dbReference>
<dbReference type="GO" id="GO:0004930">
    <property type="term" value="F:G protein-coupled receptor activity"/>
    <property type="evidence" value="ECO:0007669"/>
    <property type="project" value="UniProtKB-KW"/>
</dbReference>
<evidence type="ECO:0000256" key="12">
    <source>
        <dbReference type="RuleBase" id="RU004424"/>
    </source>
</evidence>
<keyword evidence="8 12" id="KW-0472">Membrane</keyword>
<reference evidence="14" key="1">
    <citation type="submission" date="2023-04" db="EMBL/GenBank/DDBJ databases">
        <title>Chromosome-level genome of Chaenocephalus aceratus.</title>
        <authorList>
            <person name="Park H."/>
        </authorList>
    </citation>
    <scope>NUCLEOTIDE SEQUENCE</scope>
    <source>
        <strain evidence="14">DE</strain>
        <tissue evidence="14">Muscle</tissue>
    </source>
</reference>
<evidence type="ECO:0000313" key="15">
    <source>
        <dbReference type="Proteomes" id="UP001228049"/>
    </source>
</evidence>
<gene>
    <name evidence="14" type="ORF">KUDE01_006508</name>
</gene>
<dbReference type="EMBL" id="JASDAP010000005">
    <property type="protein sequence ID" value="KAK1903552.1"/>
    <property type="molecule type" value="Genomic_DNA"/>
</dbReference>
<organism evidence="14 15">
    <name type="scientific">Dissostichus eleginoides</name>
    <name type="common">Patagonian toothfish</name>
    <name type="synonym">Dissostichus amissus</name>
    <dbReference type="NCBI Taxonomy" id="100907"/>
    <lineage>
        <taxon>Eukaryota</taxon>
        <taxon>Metazoa</taxon>
        <taxon>Chordata</taxon>
        <taxon>Craniata</taxon>
        <taxon>Vertebrata</taxon>
        <taxon>Euteleostomi</taxon>
        <taxon>Actinopterygii</taxon>
        <taxon>Neopterygii</taxon>
        <taxon>Teleostei</taxon>
        <taxon>Neoteleostei</taxon>
        <taxon>Acanthomorphata</taxon>
        <taxon>Eupercaria</taxon>
        <taxon>Perciformes</taxon>
        <taxon>Notothenioidei</taxon>
        <taxon>Nototheniidae</taxon>
        <taxon>Dissostichus</taxon>
    </lineage>
</organism>
<evidence type="ECO:0000256" key="7">
    <source>
        <dbReference type="ARBA" id="ARBA00023040"/>
    </source>
</evidence>
<evidence type="ECO:0000256" key="3">
    <source>
        <dbReference type="ARBA" id="ARBA00022480"/>
    </source>
</evidence>
<comment type="subcellular location">
    <subcellularLocation>
        <location evidence="1 12">Membrane</location>
        <topology evidence="1 12">Multi-pass membrane protein</topology>
    </subcellularLocation>
</comment>
<dbReference type="GO" id="GO:0033038">
    <property type="term" value="F:bitter taste receptor activity"/>
    <property type="evidence" value="ECO:0007669"/>
    <property type="project" value="InterPro"/>
</dbReference>
<evidence type="ECO:0000256" key="8">
    <source>
        <dbReference type="ARBA" id="ARBA00023136"/>
    </source>
</evidence>
<sequence>MNHLIFLLINGPLVFLNALANAFYVFCIGCPLNGKRIKQPLQLLLGTLIGCSITYLMSFLVMVFFHQAESWKVSWISYVVALCSLSNSITSSVWLNFFYYTQIVPAQSALSIWIKNNVKSFIYCFWLVERIYTVFDFTTLYLSLPFYRFGSSNSTMDHDTVVSSLKWLKYVFLIVVWILKIHLFFCLCVMVMSILCTIVYLCGHMRRMVANGQPVSHPRLRSQVRVTVTGILQGVLYLICSVWAICQFFPFVFIDPTTHFTVINLYMSGTTVALGVGQAVFRRRAADIWLRAARCCREQQTEQGG</sequence>
<evidence type="ECO:0000256" key="1">
    <source>
        <dbReference type="ARBA" id="ARBA00004141"/>
    </source>
</evidence>
<keyword evidence="15" id="KW-1185">Reference proteome</keyword>
<evidence type="ECO:0000256" key="2">
    <source>
        <dbReference type="ARBA" id="ARBA00007376"/>
    </source>
</evidence>
<feature type="transmembrane region" description="Helical" evidence="13">
    <location>
        <begin position="224"/>
        <end position="254"/>
    </location>
</feature>
<evidence type="ECO:0000256" key="9">
    <source>
        <dbReference type="ARBA" id="ARBA00023170"/>
    </source>
</evidence>
<evidence type="ECO:0000256" key="4">
    <source>
        <dbReference type="ARBA" id="ARBA00022606"/>
    </source>
</evidence>
<keyword evidence="3 12" id="KW-0919">Taste</keyword>